<dbReference type="EMBL" id="JARJLG010000111">
    <property type="protein sequence ID" value="KAJ7743699.1"/>
    <property type="molecule type" value="Genomic_DNA"/>
</dbReference>
<dbReference type="Proteomes" id="UP001215280">
    <property type="component" value="Unassembled WGS sequence"/>
</dbReference>
<protein>
    <submittedName>
        <fullName evidence="2">Uncharacterized protein</fullName>
    </submittedName>
</protein>
<evidence type="ECO:0000256" key="1">
    <source>
        <dbReference type="SAM" id="MobiDB-lite"/>
    </source>
</evidence>
<evidence type="ECO:0000313" key="2">
    <source>
        <dbReference type="EMBL" id="KAJ7743699.1"/>
    </source>
</evidence>
<organism evidence="2 3">
    <name type="scientific">Mycena maculata</name>
    <dbReference type="NCBI Taxonomy" id="230809"/>
    <lineage>
        <taxon>Eukaryota</taxon>
        <taxon>Fungi</taxon>
        <taxon>Dikarya</taxon>
        <taxon>Basidiomycota</taxon>
        <taxon>Agaricomycotina</taxon>
        <taxon>Agaricomycetes</taxon>
        <taxon>Agaricomycetidae</taxon>
        <taxon>Agaricales</taxon>
        <taxon>Marasmiineae</taxon>
        <taxon>Mycenaceae</taxon>
        <taxon>Mycena</taxon>
    </lineage>
</organism>
<accession>A0AAD7IJJ7</accession>
<reference evidence="2" key="1">
    <citation type="submission" date="2023-03" db="EMBL/GenBank/DDBJ databases">
        <title>Massive genome expansion in bonnet fungi (Mycena s.s.) driven by repeated elements and novel gene families across ecological guilds.</title>
        <authorList>
            <consortium name="Lawrence Berkeley National Laboratory"/>
            <person name="Harder C.B."/>
            <person name="Miyauchi S."/>
            <person name="Viragh M."/>
            <person name="Kuo A."/>
            <person name="Thoen E."/>
            <person name="Andreopoulos B."/>
            <person name="Lu D."/>
            <person name="Skrede I."/>
            <person name="Drula E."/>
            <person name="Henrissat B."/>
            <person name="Morin E."/>
            <person name="Kohler A."/>
            <person name="Barry K."/>
            <person name="LaButti K."/>
            <person name="Morin E."/>
            <person name="Salamov A."/>
            <person name="Lipzen A."/>
            <person name="Mereny Z."/>
            <person name="Hegedus B."/>
            <person name="Baldrian P."/>
            <person name="Stursova M."/>
            <person name="Weitz H."/>
            <person name="Taylor A."/>
            <person name="Grigoriev I.V."/>
            <person name="Nagy L.G."/>
            <person name="Martin F."/>
            <person name="Kauserud H."/>
        </authorList>
    </citation>
    <scope>NUCLEOTIDE SEQUENCE</scope>
    <source>
        <strain evidence="2">CBHHK188m</strain>
    </source>
</reference>
<dbReference type="AlphaFoldDB" id="A0AAD7IJJ7"/>
<name>A0AAD7IJJ7_9AGAR</name>
<keyword evidence="3" id="KW-1185">Reference proteome</keyword>
<gene>
    <name evidence="2" type="ORF">DFH07DRAFT_777315</name>
</gene>
<comment type="caution">
    <text evidence="2">The sequence shown here is derived from an EMBL/GenBank/DDBJ whole genome shotgun (WGS) entry which is preliminary data.</text>
</comment>
<dbReference type="Gene3D" id="2.60.270.50">
    <property type="match status" value="1"/>
</dbReference>
<evidence type="ECO:0000313" key="3">
    <source>
        <dbReference type="Proteomes" id="UP001215280"/>
    </source>
</evidence>
<sequence>MTQGAAEPVIFDRACIITVQNTLPSANLERTSFNDISGKWRRTPGSRIIPGGSDTFELTDTAGSPFGAEGTVSYKIGGSGEAFTIHFQCPLFGDNIFTSRGRVDFNRDGSPLFGTNNQISRTFSHFRGQCRASAQRFSGESRPTDSGKPPVGSVATPSVIYHQIRPLPFYAPTPLHPYPLSRPFSYSIPRDRFPSFISKIYSTNLGLPTHFKNPQTGSLPLLQWSGVFHLESRLVTQIIGRKFVYNVKVRTLLSLYESERADDQDTSDQDPPRSHAVEWEMPIAGYNRPTFHD</sequence>
<feature type="region of interest" description="Disordered" evidence="1">
    <location>
        <begin position="259"/>
        <end position="293"/>
    </location>
</feature>
<proteinExistence type="predicted"/>